<feature type="short sequence motif" description="GXSXG" evidence="4">
    <location>
        <begin position="96"/>
        <end position="100"/>
    </location>
</feature>
<organism evidence="7 8">
    <name type="scientific">Lysobacter capsici AZ78</name>
    <dbReference type="NCBI Taxonomy" id="1444315"/>
    <lineage>
        <taxon>Bacteria</taxon>
        <taxon>Pseudomonadati</taxon>
        <taxon>Pseudomonadota</taxon>
        <taxon>Gammaproteobacteria</taxon>
        <taxon>Lysobacterales</taxon>
        <taxon>Lysobacteraceae</taxon>
        <taxon>Lysobacter</taxon>
    </lineage>
</organism>
<evidence type="ECO:0000256" key="3">
    <source>
        <dbReference type="ARBA" id="ARBA00023098"/>
    </source>
</evidence>
<keyword evidence="8" id="KW-1185">Reference proteome</keyword>
<feature type="active site" description="Proton acceptor" evidence="4">
    <location>
        <position position="266"/>
    </location>
</feature>
<dbReference type="InterPro" id="IPR016035">
    <property type="entry name" value="Acyl_Trfase/lysoPLipase"/>
</dbReference>
<evidence type="ECO:0000256" key="4">
    <source>
        <dbReference type="PROSITE-ProRule" id="PRU01161"/>
    </source>
</evidence>
<name>A0A108U6A1_9GAMM</name>
<dbReference type="Pfam" id="PF01734">
    <property type="entry name" value="Patatin"/>
    <property type="match status" value="1"/>
</dbReference>
<dbReference type="PROSITE" id="PS51635">
    <property type="entry name" value="PNPLA"/>
    <property type="match status" value="1"/>
</dbReference>
<dbReference type="GO" id="GO:0016042">
    <property type="term" value="P:lipid catabolic process"/>
    <property type="evidence" value="ECO:0007669"/>
    <property type="project" value="UniProtKB-UniRule"/>
</dbReference>
<keyword evidence="3 4" id="KW-0443">Lipid metabolism</keyword>
<feature type="domain" description="PNPLA" evidence="6">
    <location>
        <begin position="60"/>
        <end position="279"/>
    </location>
</feature>
<dbReference type="Gene3D" id="3.40.1090.10">
    <property type="entry name" value="Cytosolic phospholipase A2 catalytic domain"/>
    <property type="match status" value="2"/>
</dbReference>
<dbReference type="InterPro" id="IPR002641">
    <property type="entry name" value="PNPLA_dom"/>
</dbReference>
<feature type="active site" description="Nucleophile" evidence="4">
    <location>
        <position position="98"/>
    </location>
</feature>
<evidence type="ECO:0000313" key="7">
    <source>
        <dbReference type="EMBL" id="KWS03331.1"/>
    </source>
</evidence>
<feature type="region of interest" description="Disordered" evidence="5">
    <location>
        <begin position="1"/>
        <end position="38"/>
    </location>
</feature>
<dbReference type="Proteomes" id="UP000023435">
    <property type="component" value="Unassembled WGS sequence"/>
</dbReference>
<evidence type="ECO:0000256" key="2">
    <source>
        <dbReference type="ARBA" id="ARBA00022963"/>
    </source>
</evidence>
<dbReference type="AlphaFoldDB" id="A0A108U6A1"/>
<dbReference type="EMBL" id="JAJA02000001">
    <property type="protein sequence ID" value="KWS03331.1"/>
    <property type="molecule type" value="Genomic_DNA"/>
</dbReference>
<dbReference type="RefSeq" id="WP_082723438.1">
    <property type="nucleotide sequence ID" value="NZ_JAJA02000001.1"/>
</dbReference>
<keyword evidence="1 4" id="KW-0378">Hydrolase</keyword>
<evidence type="ECO:0000256" key="1">
    <source>
        <dbReference type="ARBA" id="ARBA00022801"/>
    </source>
</evidence>
<protein>
    <recommendedName>
        <fullName evidence="6">PNPLA domain-containing protein</fullName>
    </recommendedName>
</protein>
<feature type="compositionally biased region" description="Polar residues" evidence="5">
    <location>
        <begin position="17"/>
        <end position="27"/>
    </location>
</feature>
<dbReference type="OrthoDB" id="9798773at2"/>
<evidence type="ECO:0000259" key="6">
    <source>
        <dbReference type="PROSITE" id="PS51635"/>
    </source>
</evidence>
<sequence length="455" mass="49591">MLSLHAAQHRANRKRTANGSSHPTASETGKYKAGASKTGTSKASAAKVAAPSAKPRIGLAIAGGGPIGGMYELGALRALDEAIEGLDLTRLDCYVGVSSGAFLAAGLANRMDTAEMCRIFVTGDSADVEFRPETFMRPAFLEYIKRAASFPRLATEWWRELLFSPLEARWSDLITRFGGLIPNGLFDNAQVELFLRGVFTRRGRSNDFRELDADLYVVAVDIDSGDAVRFGGDNWNDVPISQAVQASAALPGLYPPVQIRGRHFVDGALRRTMHASVVLERGIDLLIGINPLVPFNHAQGVPVAEDNSLAAGGLPAVLSQTFRTLLQSRMQVGLARYAQQYPDVDQLVFEPNAEDRELFFTNAFSFSARKRICEIAYRNTLADLRLRADTLGPMLAAHGLRLREDVLADTERSILDGIEPPQRDTETTARLRRALDDVDLLVAGNAGAQRKARRA</sequence>
<comment type="caution">
    <text evidence="4">Lacks conserved residue(s) required for the propagation of feature annotation.</text>
</comment>
<accession>A0A108U6A1</accession>
<gene>
    <name evidence="7" type="ORF">AZ78_0877</name>
</gene>
<comment type="caution">
    <text evidence="7">The sequence shown here is derived from an EMBL/GenBank/DDBJ whole genome shotgun (WGS) entry which is preliminary data.</text>
</comment>
<feature type="short sequence motif" description="DGA/G" evidence="4">
    <location>
        <begin position="266"/>
        <end position="268"/>
    </location>
</feature>
<feature type="compositionally biased region" description="Basic residues" evidence="5">
    <location>
        <begin position="7"/>
        <end position="16"/>
    </location>
</feature>
<dbReference type="PANTHER" id="PTHR14226:SF57">
    <property type="entry name" value="BLR7027 PROTEIN"/>
    <property type="match status" value="1"/>
</dbReference>
<dbReference type="SUPFAM" id="SSF52151">
    <property type="entry name" value="FabD/lysophospholipase-like"/>
    <property type="match status" value="1"/>
</dbReference>
<keyword evidence="2 4" id="KW-0442">Lipid degradation</keyword>
<proteinExistence type="predicted"/>
<dbReference type="InterPro" id="IPR050301">
    <property type="entry name" value="NTE"/>
</dbReference>
<dbReference type="GO" id="GO:0016787">
    <property type="term" value="F:hydrolase activity"/>
    <property type="evidence" value="ECO:0007669"/>
    <property type="project" value="UniProtKB-UniRule"/>
</dbReference>
<reference evidence="7 8" key="1">
    <citation type="journal article" date="2014" name="Genome Announc.">
        <title>Draft Genome Sequence of Lysobacter capsici AZ78, a Bacterium Antagonistic to Plant-Pathogenic Oomycetes.</title>
        <authorList>
            <person name="Puopolo G."/>
            <person name="Sonego P."/>
            <person name="Engelen K."/>
            <person name="Pertot I."/>
        </authorList>
    </citation>
    <scope>NUCLEOTIDE SEQUENCE [LARGE SCALE GENOMIC DNA]</scope>
    <source>
        <strain evidence="7 8">AZ78</strain>
    </source>
</reference>
<evidence type="ECO:0000313" key="8">
    <source>
        <dbReference type="Proteomes" id="UP000023435"/>
    </source>
</evidence>
<evidence type="ECO:0000256" key="5">
    <source>
        <dbReference type="SAM" id="MobiDB-lite"/>
    </source>
</evidence>
<dbReference type="PANTHER" id="PTHR14226">
    <property type="entry name" value="NEUROPATHY TARGET ESTERASE/SWISS CHEESE D.MELANOGASTER"/>
    <property type="match status" value="1"/>
</dbReference>